<keyword evidence="2" id="KW-1185">Reference proteome</keyword>
<accession>A0AAE1HML7</accession>
<organism evidence="1 2">
    <name type="scientific">Frankliniella fusca</name>
    <dbReference type="NCBI Taxonomy" id="407009"/>
    <lineage>
        <taxon>Eukaryota</taxon>
        <taxon>Metazoa</taxon>
        <taxon>Ecdysozoa</taxon>
        <taxon>Arthropoda</taxon>
        <taxon>Hexapoda</taxon>
        <taxon>Insecta</taxon>
        <taxon>Pterygota</taxon>
        <taxon>Neoptera</taxon>
        <taxon>Paraneoptera</taxon>
        <taxon>Thysanoptera</taxon>
        <taxon>Terebrantia</taxon>
        <taxon>Thripoidea</taxon>
        <taxon>Thripidae</taxon>
        <taxon>Frankliniella</taxon>
    </lineage>
</organism>
<sequence length="163" mass="18595">MVKVLKKLDITVFGWAKLLGKTRFESGLNWNNCMISASCCGWKRQPWDLFLGKNSPPNKDMVTELFSENNMWNPLGGVVLEKLGLDVLGCSKSWCWMNQTSKCSGLVQVICTALLQIRTELEQLHEFNKLLRLKTATMGLSIWLNTTLRSADFWARVKILLKL</sequence>
<dbReference type="GO" id="GO:0005524">
    <property type="term" value="F:ATP binding"/>
    <property type="evidence" value="ECO:0007669"/>
    <property type="project" value="UniProtKB-KW"/>
</dbReference>
<evidence type="ECO:0000313" key="1">
    <source>
        <dbReference type="EMBL" id="KAK3924146.1"/>
    </source>
</evidence>
<dbReference type="AlphaFoldDB" id="A0AAE1HML7"/>
<evidence type="ECO:0000313" key="2">
    <source>
        <dbReference type="Proteomes" id="UP001219518"/>
    </source>
</evidence>
<keyword evidence="1" id="KW-0547">Nucleotide-binding</keyword>
<protein>
    <submittedName>
        <fullName evidence="1">ABC transporter ATP-binding protein spr0430</fullName>
    </submittedName>
</protein>
<comment type="caution">
    <text evidence="1">The sequence shown here is derived from an EMBL/GenBank/DDBJ whole genome shotgun (WGS) entry which is preliminary data.</text>
</comment>
<reference evidence="1" key="1">
    <citation type="submission" date="2021-07" db="EMBL/GenBank/DDBJ databases">
        <authorList>
            <person name="Catto M.A."/>
            <person name="Jacobson A."/>
            <person name="Kennedy G."/>
            <person name="Labadie P."/>
            <person name="Hunt B.G."/>
            <person name="Srinivasan R."/>
        </authorList>
    </citation>
    <scope>NUCLEOTIDE SEQUENCE</scope>
    <source>
        <strain evidence="1">PL_HMW_Pooled</strain>
        <tissue evidence="1">Head</tissue>
    </source>
</reference>
<dbReference type="Proteomes" id="UP001219518">
    <property type="component" value="Unassembled WGS sequence"/>
</dbReference>
<reference evidence="1" key="2">
    <citation type="journal article" date="2023" name="BMC Genomics">
        <title>Pest status, molecular evolution, and epigenetic factors derived from the genome assembly of Frankliniella fusca, a thysanopteran phytovirus vector.</title>
        <authorList>
            <person name="Catto M.A."/>
            <person name="Labadie P.E."/>
            <person name="Jacobson A.L."/>
            <person name="Kennedy G.G."/>
            <person name="Srinivasan R."/>
            <person name="Hunt B.G."/>
        </authorList>
    </citation>
    <scope>NUCLEOTIDE SEQUENCE</scope>
    <source>
        <strain evidence="1">PL_HMW_Pooled</strain>
    </source>
</reference>
<name>A0AAE1HML7_9NEOP</name>
<dbReference type="EMBL" id="JAHWGI010001166">
    <property type="protein sequence ID" value="KAK3924146.1"/>
    <property type="molecule type" value="Genomic_DNA"/>
</dbReference>
<gene>
    <name evidence="1" type="ORF">KUF71_012230</name>
</gene>
<keyword evidence="1" id="KW-0067">ATP-binding</keyword>
<proteinExistence type="predicted"/>